<reference evidence="4 5" key="1">
    <citation type="submission" date="2019-12" db="EMBL/GenBank/DDBJ databases">
        <title>Nocardia sp. nov. ET3-3 isolated from soil.</title>
        <authorList>
            <person name="Kanchanasin P."/>
            <person name="Tanasupawat S."/>
            <person name="Yuki M."/>
            <person name="Kudo T."/>
        </authorList>
    </citation>
    <scope>NUCLEOTIDE SEQUENCE [LARGE SCALE GENOMIC DNA]</scope>
    <source>
        <strain evidence="4 5">ET3-3</strain>
    </source>
</reference>
<feature type="compositionally biased region" description="Low complexity" evidence="1">
    <location>
        <begin position="23"/>
        <end position="43"/>
    </location>
</feature>
<evidence type="ECO:0000313" key="4">
    <source>
        <dbReference type="EMBL" id="MVU80354.1"/>
    </source>
</evidence>
<accession>A0A7K1V1A1</accession>
<dbReference type="RefSeq" id="WP_157390013.1">
    <property type="nucleotide sequence ID" value="NZ_WRPP01000005.1"/>
</dbReference>
<organism evidence="4 5">
    <name type="scientific">Nocardia terrae</name>
    <dbReference type="NCBI Taxonomy" id="2675851"/>
    <lineage>
        <taxon>Bacteria</taxon>
        <taxon>Bacillati</taxon>
        <taxon>Actinomycetota</taxon>
        <taxon>Actinomycetes</taxon>
        <taxon>Mycobacteriales</taxon>
        <taxon>Nocardiaceae</taxon>
        <taxon>Nocardia</taxon>
    </lineage>
</organism>
<comment type="caution">
    <text evidence="4">The sequence shown here is derived from an EMBL/GenBank/DDBJ whole genome shotgun (WGS) entry which is preliminary data.</text>
</comment>
<gene>
    <name evidence="4" type="ORF">GPX89_24280</name>
</gene>
<evidence type="ECO:0000259" key="3">
    <source>
        <dbReference type="Pfam" id="PF14016"/>
    </source>
</evidence>
<evidence type="ECO:0000256" key="1">
    <source>
        <dbReference type="SAM" id="MobiDB-lite"/>
    </source>
</evidence>
<dbReference type="Proteomes" id="UP000466794">
    <property type="component" value="Unassembled WGS sequence"/>
</dbReference>
<feature type="domain" description="DUF4232" evidence="3">
    <location>
        <begin position="72"/>
        <end position="191"/>
    </location>
</feature>
<evidence type="ECO:0000256" key="2">
    <source>
        <dbReference type="SAM" id="SignalP"/>
    </source>
</evidence>
<keyword evidence="5" id="KW-1185">Reference proteome</keyword>
<proteinExistence type="predicted"/>
<feature type="signal peptide" evidence="2">
    <location>
        <begin position="1"/>
        <end position="24"/>
    </location>
</feature>
<feature type="region of interest" description="Disordered" evidence="1">
    <location>
        <begin position="23"/>
        <end position="69"/>
    </location>
</feature>
<evidence type="ECO:0000313" key="5">
    <source>
        <dbReference type="Proteomes" id="UP000466794"/>
    </source>
</evidence>
<dbReference type="Pfam" id="PF14016">
    <property type="entry name" value="DUF4232"/>
    <property type="match status" value="1"/>
</dbReference>
<name>A0A7K1V1A1_9NOCA</name>
<keyword evidence="2" id="KW-0732">Signal</keyword>
<dbReference type="InterPro" id="IPR025326">
    <property type="entry name" value="DUF4232"/>
</dbReference>
<protein>
    <submittedName>
        <fullName evidence="4">DUF4232 domain-containing protein</fullName>
    </submittedName>
</protein>
<dbReference type="PROSITE" id="PS51257">
    <property type="entry name" value="PROKAR_LIPOPROTEIN"/>
    <property type="match status" value="1"/>
</dbReference>
<dbReference type="EMBL" id="WRPP01000005">
    <property type="protein sequence ID" value="MVU80354.1"/>
    <property type="molecule type" value="Genomic_DNA"/>
</dbReference>
<feature type="chain" id="PRO_5038469814" evidence="2">
    <location>
        <begin position="25"/>
        <end position="206"/>
    </location>
</feature>
<dbReference type="AlphaFoldDB" id="A0A7K1V1A1"/>
<feature type="compositionally biased region" description="Gly residues" evidence="1">
    <location>
        <begin position="44"/>
        <end position="59"/>
    </location>
</feature>
<sequence length="206" mass="20137">MRTTGFTALLACAVVAAASGCASSTSPGPTQSGSPAATTTAGSQSGGGNSGGNSGGGGSPATTPTDTTLAACAPGQVDVTAKSMGAAMSHDGITLTFSIANPSQSCTLTGYPGMDEITDTGTVIHAERTLNGYVGGLPQGTTTPPTVVVKSGHPAHAIAEGTSCGPYGKPDPKVVKTEVTPPNSTDTRVIDAAVYTCTLKIHPVTE</sequence>